<dbReference type="SUPFAM" id="SSF103473">
    <property type="entry name" value="MFS general substrate transporter"/>
    <property type="match status" value="1"/>
</dbReference>
<dbReference type="Pfam" id="PF07690">
    <property type="entry name" value="MFS_1"/>
    <property type="match status" value="1"/>
</dbReference>
<keyword evidence="4 5" id="KW-0472">Membrane</keyword>
<dbReference type="PANTHER" id="PTHR23502:SF60">
    <property type="entry name" value="MAJOR FACILITATOR SUPERFAMILY (MFS) PROFILE DOMAIN-CONTAINING PROTEIN-RELATED"/>
    <property type="match status" value="1"/>
</dbReference>
<proteinExistence type="predicted"/>
<reference evidence="7 8" key="1">
    <citation type="submission" date="2017-04" db="EMBL/GenBank/DDBJ databases">
        <title>Draft genome sequence of Tuber borchii Vittad., a whitish edible truffle.</title>
        <authorList>
            <consortium name="DOE Joint Genome Institute"/>
            <person name="Murat C."/>
            <person name="Kuo A."/>
            <person name="Barry K.W."/>
            <person name="Clum A."/>
            <person name="Dockter R.B."/>
            <person name="Fauchery L."/>
            <person name="Iotti M."/>
            <person name="Kohler A."/>
            <person name="Labutti K."/>
            <person name="Lindquist E.A."/>
            <person name="Lipzen A."/>
            <person name="Ohm R.A."/>
            <person name="Wang M."/>
            <person name="Grigoriev I.V."/>
            <person name="Zambonelli A."/>
            <person name="Martin F.M."/>
        </authorList>
    </citation>
    <scope>NUCLEOTIDE SEQUENCE [LARGE SCALE GENOMIC DNA]</scope>
    <source>
        <strain evidence="7 8">Tbo3840</strain>
    </source>
</reference>
<feature type="transmembrane region" description="Helical" evidence="5">
    <location>
        <begin position="541"/>
        <end position="562"/>
    </location>
</feature>
<feature type="transmembrane region" description="Helical" evidence="5">
    <location>
        <begin position="473"/>
        <end position="496"/>
    </location>
</feature>
<feature type="transmembrane region" description="Helical" evidence="5">
    <location>
        <begin position="203"/>
        <end position="223"/>
    </location>
</feature>
<feature type="transmembrane region" description="Helical" evidence="5">
    <location>
        <begin position="448"/>
        <end position="467"/>
    </location>
</feature>
<comment type="caution">
    <text evidence="7">The sequence shown here is derived from an EMBL/GenBank/DDBJ whole genome shotgun (WGS) entry which is preliminary data.</text>
</comment>
<feature type="transmembrane region" description="Helical" evidence="5">
    <location>
        <begin position="508"/>
        <end position="529"/>
    </location>
</feature>
<dbReference type="EMBL" id="NESQ01000304">
    <property type="protein sequence ID" value="PUU74376.1"/>
    <property type="molecule type" value="Genomic_DNA"/>
</dbReference>
<feature type="transmembrane region" description="Helical" evidence="5">
    <location>
        <begin position="406"/>
        <end position="427"/>
    </location>
</feature>
<dbReference type="PANTHER" id="PTHR23502">
    <property type="entry name" value="MAJOR FACILITATOR SUPERFAMILY"/>
    <property type="match status" value="1"/>
</dbReference>
<dbReference type="Gene3D" id="1.20.1250.20">
    <property type="entry name" value="MFS general substrate transporter like domains"/>
    <property type="match status" value="1"/>
</dbReference>
<feature type="transmembrane region" description="Helical" evidence="5">
    <location>
        <begin position="171"/>
        <end position="191"/>
    </location>
</feature>
<gene>
    <name evidence="7" type="ORF">B9Z19DRAFT_1000799</name>
</gene>
<sequence length="597" mass="65629">MPSSPSLLQVPHEAALPLQRVDTHSSTATTAAELSYKDLEAQSGQRSLDRRQSVSSVVTQRDYVGDVLPEWERSLRRQETLQRLRTVYSRQAETLGELEAPADASEFKDVDKELVTWDGPEDPDNPRNFASAKKWRITLIIALYTFVSPFASSIAAPAAQVYSAEFGITNPTLASLTVSIFLLGFALGPLFMAPLSELFGRVIVMQVTTVLFFVFNIACAVANSTAQMIVFRLLSGLAGSAPLALGGGVLSDIWAPVDLVRAMAFFSLGPLLGPVCAPVIAGFVVQNVHWRWVFWILVIVSGVTMVIGMIVFKEETYPVVILNRKAARLRKETGNEYLHTVFEVAGDPKTSFQIAITRPLKMLVMNPVLVMLGLFLAFVYGFLYLMFVTFPIIFQGQYGESIGIAGLNYIGPGVGFMLGLALFTPLLQKIYLRLTAANNGIAKPEFRLPTLLIGGALVTIGLFWYGWSAEKKLFWIMPVIGTTIFGAGMIPVFAAVQTYLIDMSPRYAASAVSAATLFRSLFGFAFPLFGKQMYAKLGYGWGNSLMGFLALPLGILFPLFIYKYGEPLRIRAEKRIEESDAKVWARAAEKQARSSLP</sequence>
<accession>A0A2T6ZFZ4</accession>
<dbReference type="AlphaFoldDB" id="A0A2T6ZFZ4"/>
<dbReference type="GO" id="GO:0022857">
    <property type="term" value="F:transmembrane transporter activity"/>
    <property type="evidence" value="ECO:0007669"/>
    <property type="project" value="InterPro"/>
</dbReference>
<comment type="subcellular location">
    <subcellularLocation>
        <location evidence="1">Membrane</location>
        <topology evidence="1">Multi-pass membrane protein</topology>
    </subcellularLocation>
</comment>
<evidence type="ECO:0000313" key="7">
    <source>
        <dbReference type="EMBL" id="PUU74376.1"/>
    </source>
</evidence>
<evidence type="ECO:0000256" key="5">
    <source>
        <dbReference type="SAM" id="Phobius"/>
    </source>
</evidence>
<feature type="domain" description="Major facilitator superfamily (MFS) profile" evidence="6">
    <location>
        <begin position="137"/>
        <end position="569"/>
    </location>
</feature>
<organism evidence="7 8">
    <name type="scientific">Tuber borchii</name>
    <name type="common">White truffle</name>
    <dbReference type="NCBI Taxonomy" id="42251"/>
    <lineage>
        <taxon>Eukaryota</taxon>
        <taxon>Fungi</taxon>
        <taxon>Dikarya</taxon>
        <taxon>Ascomycota</taxon>
        <taxon>Pezizomycotina</taxon>
        <taxon>Pezizomycetes</taxon>
        <taxon>Pezizales</taxon>
        <taxon>Tuberaceae</taxon>
        <taxon>Tuber</taxon>
    </lineage>
</organism>
<evidence type="ECO:0000256" key="1">
    <source>
        <dbReference type="ARBA" id="ARBA00004141"/>
    </source>
</evidence>
<dbReference type="Proteomes" id="UP000244722">
    <property type="component" value="Unassembled WGS sequence"/>
</dbReference>
<feature type="transmembrane region" description="Helical" evidence="5">
    <location>
        <begin position="137"/>
        <end position="159"/>
    </location>
</feature>
<feature type="transmembrane region" description="Helical" evidence="5">
    <location>
        <begin position="229"/>
        <end position="250"/>
    </location>
</feature>
<keyword evidence="8" id="KW-1185">Reference proteome</keyword>
<dbReference type="FunFam" id="1.20.1250.20:FF:000011">
    <property type="entry name" value="MFS multidrug transporter, putative"/>
    <property type="match status" value="1"/>
</dbReference>
<dbReference type="GO" id="GO:0016020">
    <property type="term" value="C:membrane"/>
    <property type="evidence" value="ECO:0007669"/>
    <property type="project" value="UniProtKB-SubCell"/>
</dbReference>
<feature type="transmembrane region" description="Helical" evidence="5">
    <location>
        <begin position="292"/>
        <end position="312"/>
    </location>
</feature>
<evidence type="ECO:0000313" key="8">
    <source>
        <dbReference type="Proteomes" id="UP000244722"/>
    </source>
</evidence>
<dbReference type="OrthoDB" id="6770063at2759"/>
<keyword evidence="2 5" id="KW-0812">Transmembrane</keyword>
<evidence type="ECO:0000256" key="3">
    <source>
        <dbReference type="ARBA" id="ARBA00022989"/>
    </source>
</evidence>
<dbReference type="InterPro" id="IPR036259">
    <property type="entry name" value="MFS_trans_sf"/>
</dbReference>
<dbReference type="PROSITE" id="PS50850">
    <property type="entry name" value="MFS"/>
    <property type="match status" value="1"/>
</dbReference>
<keyword evidence="3 5" id="KW-1133">Transmembrane helix</keyword>
<dbReference type="STRING" id="42251.A0A2T6ZFZ4"/>
<protein>
    <submittedName>
        <fullName evidence="7">Major facilitator superfamily domain-containing protein</fullName>
    </submittedName>
</protein>
<dbReference type="InterPro" id="IPR011701">
    <property type="entry name" value="MFS"/>
</dbReference>
<feature type="transmembrane region" description="Helical" evidence="5">
    <location>
        <begin position="368"/>
        <end position="394"/>
    </location>
</feature>
<name>A0A2T6ZFZ4_TUBBO</name>
<evidence type="ECO:0000256" key="4">
    <source>
        <dbReference type="ARBA" id="ARBA00023136"/>
    </source>
</evidence>
<evidence type="ECO:0000259" key="6">
    <source>
        <dbReference type="PROSITE" id="PS50850"/>
    </source>
</evidence>
<dbReference type="CDD" id="cd17323">
    <property type="entry name" value="MFS_Tpo1_MDR_like"/>
    <property type="match status" value="1"/>
</dbReference>
<feature type="transmembrane region" description="Helical" evidence="5">
    <location>
        <begin position="262"/>
        <end position="286"/>
    </location>
</feature>
<evidence type="ECO:0000256" key="2">
    <source>
        <dbReference type="ARBA" id="ARBA00022692"/>
    </source>
</evidence>
<dbReference type="InterPro" id="IPR020846">
    <property type="entry name" value="MFS_dom"/>
</dbReference>